<protein>
    <submittedName>
        <fullName evidence="2">Putative secreted protein synganglion overexpressed</fullName>
    </submittedName>
</protein>
<evidence type="ECO:0000313" key="2">
    <source>
        <dbReference type="EMBL" id="NOV43261.1"/>
    </source>
</evidence>
<dbReference type="AlphaFoldDB" id="A0A6M2DDH1"/>
<dbReference type="EMBL" id="GHWJ01010524">
    <property type="protein sequence ID" value="NOV43261.1"/>
    <property type="molecule type" value="Transcribed_RNA"/>
</dbReference>
<proteinExistence type="predicted"/>
<name>A0A6M2DDH1_RHIMP</name>
<feature type="signal peptide" evidence="1">
    <location>
        <begin position="1"/>
        <end position="18"/>
    </location>
</feature>
<feature type="chain" id="PRO_5027103263" evidence="1">
    <location>
        <begin position="19"/>
        <end position="80"/>
    </location>
</feature>
<evidence type="ECO:0000256" key="1">
    <source>
        <dbReference type="SAM" id="SignalP"/>
    </source>
</evidence>
<reference evidence="2" key="1">
    <citation type="submission" date="2019-09" db="EMBL/GenBank/DDBJ databases">
        <title>Organ-specific transcriptomic study of the physiology of the cattle tick, Rhipicephalus microplus.</title>
        <authorList>
            <person name="Tirloni L."/>
            <person name="Braz G."/>
            <person name="Gandara A.C.P."/>
            <person name="Sabadin G.A."/>
            <person name="da Silva R.M."/>
            <person name="Guizzo M.G."/>
            <person name="Machado J.A."/>
            <person name="Costa E.P."/>
            <person name="Gomes H.F."/>
            <person name="Moraes J."/>
            <person name="Mota M.B.S."/>
            <person name="Mesquita R.D."/>
            <person name="Alvarenga P.H."/>
            <person name="Alves F."/>
            <person name="Seixas A."/>
            <person name="da Fonseca R.N."/>
            <person name="Fogaca A."/>
            <person name="Logullo C."/>
            <person name="Tanaka A."/>
            <person name="Daffre S."/>
            <person name="Termignoni C."/>
            <person name="Vaz I.S.Jr."/>
            <person name="Oliveira P.L."/>
            <person name="Ribeiro J.M."/>
        </authorList>
    </citation>
    <scope>NUCLEOTIDE SEQUENCE</scope>
    <source>
        <strain evidence="2">Porto Alegre</strain>
    </source>
</reference>
<sequence length="80" mass="9508">MFCFFFFFFLIERPFSIALEAVQITSRHLMLSQPDRTATRSHIRTRSGCLCMKACFPEITYKQMINVIVINKAAHRYRTR</sequence>
<keyword evidence="1" id="KW-0732">Signal</keyword>
<organism evidence="2">
    <name type="scientific">Rhipicephalus microplus</name>
    <name type="common">Cattle tick</name>
    <name type="synonym">Boophilus microplus</name>
    <dbReference type="NCBI Taxonomy" id="6941"/>
    <lineage>
        <taxon>Eukaryota</taxon>
        <taxon>Metazoa</taxon>
        <taxon>Ecdysozoa</taxon>
        <taxon>Arthropoda</taxon>
        <taxon>Chelicerata</taxon>
        <taxon>Arachnida</taxon>
        <taxon>Acari</taxon>
        <taxon>Parasitiformes</taxon>
        <taxon>Ixodida</taxon>
        <taxon>Ixodoidea</taxon>
        <taxon>Ixodidae</taxon>
        <taxon>Rhipicephalinae</taxon>
        <taxon>Rhipicephalus</taxon>
        <taxon>Boophilus</taxon>
    </lineage>
</organism>
<accession>A0A6M2DDH1</accession>